<dbReference type="AlphaFoldDB" id="A0A8X6XVQ7"/>
<evidence type="ECO:0000313" key="2">
    <source>
        <dbReference type="Proteomes" id="UP000886998"/>
    </source>
</evidence>
<sequence length="49" mass="5722">MLDFTHLHLDIIDPFLHPDFSYCLTAIDRFSPIPHFRYDSRDSGNSSNP</sequence>
<feature type="non-terminal residue" evidence="1">
    <location>
        <position position="49"/>
    </location>
</feature>
<reference evidence="1" key="1">
    <citation type="submission" date="2020-08" db="EMBL/GenBank/DDBJ databases">
        <title>Multicomponent nature underlies the extraordinary mechanical properties of spider dragline silk.</title>
        <authorList>
            <person name="Kono N."/>
            <person name="Nakamura H."/>
            <person name="Mori M."/>
            <person name="Yoshida Y."/>
            <person name="Ohtoshi R."/>
            <person name="Malay A.D."/>
            <person name="Moran D.A.P."/>
            <person name="Tomita M."/>
            <person name="Numata K."/>
            <person name="Arakawa K."/>
        </authorList>
    </citation>
    <scope>NUCLEOTIDE SEQUENCE</scope>
</reference>
<dbReference type="EMBL" id="BMAV01013053">
    <property type="protein sequence ID" value="GFY60231.1"/>
    <property type="molecule type" value="Genomic_DNA"/>
</dbReference>
<protein>
    <submittedName>
        <fullName evidence="1">Uncharacterized protein</fullName>
    </submittedName>
</protein>
<comment type="caution">
    <text evidence="1">The sequence shown here is derived from an EMBL/GenBank/DDBJ whole genome shotgun (WGS) entry which is preliminary data.</text>
</comment>
<accession>A0A8X6XVQ7</accession>
<evidence type="ECO:0000313" key="1">
    <source>
        <dbReference type="EMBL" id="GFY60231.1"/>
    </source>
</evidence>
<proteinExistence type="predicted"/>
<name>A0A8X6XVQ7_9ARAC</name>
<organism evidence="1 2">
    <name type="scientific">Trichonephila inaurata madagascariensis</name>
    <dbReference type="NCBI Taxonomy" id="2747483"/>
    <lineage>
        <taxon>Eukaryota</taxon>
        <taxon>Metazoa</taxon>
        <taxon>Ecdysozoa</taxon>
        <taxon>Arthropoda</taxon>
        <taxon>Chelicerata</taxon>
        <taxon>Arachnida</taxon>
        <taxon>Araneae</taxon>
        <taxon>Araneomorphae</taxon>
        <taxon>Entelegynae</taxon>
        <taxon>Araneoidea</taxon>
        <taxon>Nephilidae</taxon>
        <taxon>Trichonephila</taxon>
        <taxon>Trichonephila inaurata</taxon>
    </lineage>
</organism>
<dbReference type="Proteomes" id="UP000886998">
    <property type="component" value="Unassembled WGS sequence"/>
</dbReference>
<keyword evidence="2" id="KW-1185">Reference proteome</keyword>
<gene>
    <name evidence="1" type="ORF">TNIN_310411</name>
</gene>